<dbReference type="PATRIC" id="fig|317.174.peg.4572"/>
<reference evidence="1 2" key="1">
    <citation type="submission" date="2014-07" db="EMBL/GenBank/DDBJ databases">
        <title>Draft Genome Sequences of Environmental Pseudomonas syringae strains.</title>
        <authorList>
            <person name="Baltrus D.A."/>
            <person name="Berge O."/>
            <person name="Morris C."/>
        </authorList>
    </citation>
    <scope>NUCLEOTIDE SEQUENCE [LARGE SCALE GENOMIC DNA]</scope>
    <source>
        <strain evidence="1 2">CEB003</strain>
    </source>
</reference>
<dbReference type="Proteomes" id="UP000028643">
    <property type="component" value="Unassembled WGS sequence"/>
</dbReference>
<dbReference type="EMBL" id="JPQT01000126">
    <property type="protein sequence ID" value="KFE47579.1"/>
    <property type="molecule type" value="Genomic_DNA"/>
</dbReference>
<protein>
    <recommendedName>
        <fullName evidence="3">Delta-60 repeat domain-containing protein</fullName>
    </recommendedName>
</protein>
<dbReference type="Pfam" id="PF17164">
    <property type="entry name" value="DUF5122"/>
    <property type="match status" value="2"/>
</dbReference>
<sequence>MNRSGEVEAEFTIPIEGLVHEAFGVARHSNGTMYIALTGSRGKAGSEDDFIAVARLGADNLPDPTFGVDGICEVSFAHDAILAMGVWGISMVLKEDGGVVVIARDKIAGDPLVAGLARFTADGKLDETFGKNGVLVHYLIRSKLIEQPVRSPDVAGNEWRNRMMESRSQVVSSSSWLYLFETRSLLGSPGPGVVARFLPNGIWDKDFGEGGLALVAPSDPAELAVILRSLTVLSDSAIAMCGNVIDAAGRSRGLIARYLKSGQPDESFGDKGFVFIDPPQAAPGVKVSLLFEGIAEGADSSIICVGHTLVYSSEYSDYGVIVHLDKAGAHMPSFNDGKPVEFSVSGHGDNFTCVAQQADNKIVAAGYAEILDVSPDQVEFLVARFNSDGTRDLSFAGRGWTTKAYKPGINYLRSMMLDNNLIVIAGTHDGLEIPVIVSFRT</sequence>
<comment type="caution">
    <text evidence="1">The sequence shown here is derived from an EMBL/GenBank/DDBJ whole genome shotgun (WGS) entry which is preliminary data.</text>
</comment>
<name>A0A085UWL6_PSESX</name>
<evidence type="ECO:0008006" key="3">
    <source>
        <dbReference type="Google" id="ProtNLM"/>
    </source>
</evidence>
<organism evidence="1 2">
    <name type="scientific">Pseudomonas syringae</name>
    <dbReference type="NCBI Taxonomy" id="317"/>
    <lineage>
        <taxon>Bacteria</taxon>
        <taxon>Pseudomonadati</taxon>
        <taxon>Pseudomonadota</taxon>
        <taxon>Gammaproteobacteria</taxon>
        <taxon>Pseudomonadales</taxon>
        <taxon>Pseudomonadaceae</taxon>
        <taxon>Pseudomonas</taxon>
    </lineage>
</organism>
<dbReference type="Gene3D" id="2.80.10.50">
    <property type="match status" value="2"/>
</dbReference>
<dbReference type="InterPro" id="IPR013431">
    <property type="entry name" value="Delta_60_rpt"/>
</dbReference>
<dbReference type="AlphaFoldDB" id="A0A085UWL6"/>
<evidence type="ECO:0000313" key="1">
    <source>
        <dbReference type="EMBL" id="KFE47579.1"/>
    </source>
</evidence>
<evidence type="ECO:0000313" key="2">
    <source>
        <dbReference type="Proteomes" id="UP000028643"/>
    </source>
</evidence>
<dbReference type="NCBIfam" id="TIGR02608">
    <property type="entry name" value="delta_60_rpt"/>
    <property type="match status" value="4"/>
</dbReference>
<gene>
    <name evidence="1" type="ORF">IV02_22375</name>
</gene>
<dbReference type="RefSeq" id="WP_047577781.1">
    <property type="nucleotide sequence ID" value="NZ_JPQT01000126.1"/>
</dbReference>
<proteinExistence type="predicted"/>
<accession>A0A085UWL6</accession>